<name>A0A0M3HQS2_ASCLU</name>
<protein>
    <submittedName>
        <fullName evidence="3">DUF3398 domain-containing protein</fullName>
    </submittedName>
</protein>
<evidence type="ECO:0000313" key="2">
    <source>
        <dbReference type="Proteomes" id="UP000036681"/>
    </source>
</evidence>
<evidence type="ECO:0000256" key="1">
    <source>
        <dbReference type="SAM" id="MobiDB-lite"/>
    </source>
</evidence>
<reference evidence="3" key="1">
    <citation type="submission" date="2017-02" db="UniProtKB">
        <authorList>
            <consortium name="WormBaseParasite"/>
        </authorList>
    </citation>
    <scope>IDENTIFICATION</scope>
</reference>
<dbReference type="Proteomes" id="UP000036681">
    <property type="component" value="Unplaced"/>
</dbReference>
<accession>A0A0M3HQS2</accession>
<feature type="region of interest" description="Disordered" evidence="1">
    <location>
        <begin position="1"/>
        <end position="31"/>
    </location>
</feature>
<keyword evidence="2" id="KW-1185">Reference proteome</keyword>
<sequence length="161" mass="18227">MFFLDEDEPTVGIDQSSRPDSPNEQSLAKDPTEDFTALYEGHSQSAIAAQRGVLSRATTLPVDIPSAHSFTADDEFSIVSAEDVVLGDEKTEDELLLQRMQEKIFHKMQIHALSIRPPDDPERLFGERPWQRRYQNQAVFSTERIPSQYDDAVVVVTNKFS</sequence>
<dbReference type="AlphaFoldDB" id="A0A0M3HQS2"/>
<feature type="compositionally biased region" description="Polar residues" evidence="1">
    <location>
        <begin position="13"/>
        <end position="26"/>
    </location>
</feature>
<organism evidence="2 3">
    <name type="scientific">Ascaris lumbricoides</name>
    <name type="common">Giant roundworm</name>
    <dbReference type="NCBI Taxonomy" id="6252"/>
    <lineage>
        <taxon>Eukaryota</taxon>
        <taxon>Metazoa</taxon>
        <taxon>Ecdysozoa</taxon>
        <taxon>Nematoda</taxon>
        <taxon>Chromadorea</taxon>
        <taxon>Rhabditida</taxon>
        <taxon>Spirurina</taxon>
        <taxon>Ascaridomorpha</taxon>
        <taxon>Ascaridoidea</taxon>
        <taxon>Ascarididae</taxon>
        <taxon>Ascaris</taxon>
    </lineage>
</organism>
<dbReference type="WBParaSite" id="ALUE_0000450201-mRNA-1">
    <property type="protein sequence ID" value="ALUE_0000450201-mRNA-1"/>
    <property type="gene ID" value="ALUE_0000450201"/>
</dbReference>
<evidence type="ECO:0000313" key="3">
    <source>
        <dbReference type="WBParaSite" id="ALUE_0000450201-mRNA-1"/>
    </source>
</evidence>
<proteinExistence type="predicted"/>